<evidence type="ECO:0000313" key="5">
    <source>
        <dbReference type="Proteomes" id="UP000785613"/>
    </source>
</evidence>
<dbReference type="CDD" id="cd03747">
    <property type="entry name" value="Ntn_PGA_like"/>
    <property type="match status" value="1"/>
</dbReference>
<dbReference type="InterPro" id="IPR029055">
    <property type="entry name" value="Ntn_hydrolases_N"/>
</dbReference>
<dbReference type="Gene3D" id="1.10.1400.10">
    <property type="match status" value="1"/>
</dbReference>
<evidence type="ECO:0000313" key="4">
    <source>
        <dbReference type="EMBL" id="NHZ35515.1"/>
    </source>
</evidence>
<dbReference type="InterPro" id="IPR043146">
    <property type="entry name" value="Penicillin_amidase_N_B-knob"/>
</dbReference>
<dbReference type="RefSeq" id="WP_167226825.1">
    <property type="nucleotide sequence ID" value="NZ_VUYU01000012.1"/>
</dbReference>
<proteinExistence type="inferred from homology"/>
<evidence type="ECO:0000256" key="2">
    <source>
        <dbReference type="ARBA" id="ARBA00022801"/>
    </source>
</evidence>
<dbReference type="InterPro" id="IPR023343">
    <property type="entry name" value="Penicillin_amidase_dom1"/>
</dbReference>
<comment type="similarity">
    <text evidence="1">Belongs to the peptidase S45 family.</text>
</comment>
<dbReference type="EMBL" id="VUYU01000012">
    <property type="protein sequence ID" value="NHZ35515.1"/>
    <property type="molecule type" value="Genomic_DNA"/>
</dbReference>
<dbReference type="Gene3D" id="3.60.20.10">
    <property type="entry name" value="Glutamine Phosphoribosylpyrophosphate, subunit 1, domain 1"/>
    <property type="match status" value="1"/>
</dbReference>
<dbReference type="InterPro" id="IPR002692">
    <property type="entry name" value="S45"/>
</dbReference>
<dbReference type="PIRSF" id="PIRSF001227">
    <property type="entry name" value="Pen_acylase"/>
    <property type="match status" value="1"/>
</dbReference>
<dbReference type="Gene3D" id="2.30.120.10">
    <property type="match status" value="1"/>
</dbReference>
<evidence type="ECO:0000256" key="3">
    <source>
        <dbReference type="ARBA" id="ARBA00023145"/>
    </source>
</evidence>
<keyword evidence="2" id="KW-0378">Hydrolase</keyword>
<accession>A0ABX0LRN8</accession>
<dbReference type="InterPro" id="IPR043147">
    <property type="entry name" value="Penicillin_amidase_A-knob"/>
</dbReference>
<dbReference type="PANTHER" id="PTHR34218:SF4">
    <property type="entry name" value="ACYL-HOMOSERINE LACTONE ACYLASE QUIP"/>
    <property type="match status" value="1"/>
</dbReference>
<keyword evidence="3" id="KW-0865">Zymogen</keyword>
<organism evidence="4 5">
    <name type="scientific">Massilia rubra</name>
    <dbReference type="NCBI Taxonomy" id="2607910"/>
    <lineage>
        <taxon>Bacteria</taxon>
        <taxon>Pseudomonadati</taxon>
        <taxon>Pseudomonadota</taxon>
        <taxon>Betaproteobacteria</taxon>
        <taxon>Burkholderiales</taxon>
        <taxon>Oxalobacteraceae</taxon>
        <taxon>Telluria group</taxon>
        <taxon>Massilia</taxon>
    </lineage>
</organism>
<sequence>MRTHGIKVWSLRLLVGLLVLLVLAALAVWLYLRASLARLDGDVQAPGLSAPVTVARDEHGVPLISGERRADVAYATGFVHAQERFFQMDLLRRVGAGELAELFGARALPRDRANRLHRFRARVAASLKLLNPADRLLLDRYVAGVNAGLHSLGANPFEYALLGVKPRPWSADDSLLVVCAMYFDLQGTVEPRELTRGWLREHSDAAQLAFLLPAASKWDAPLDAAGVDFTPAPIPPTPPAWWGKARKIDAQKMASADFIDSVGSNNWAVAGSRSNDGAAIVSDDMHLGLSLPNTWYRMAIQYPDAKGAPRRIVGVTLPGAPPVIIAGSNGRVAWGYTNSYADLLDLVMLGQDAQRPGQVRTPAGWEKPTAVVETILVKGAPAERMTVHETSLGPVRETDGKPYAIHWLAHAPASLNLNPIRLETADTLDEALAIAATIGIPSQNFVGGDDKGNIGWTISGALPRRSQGGSGATFPLLVDGGQASFDGALAPSDYPRVVNPPGGQLSTANARQLNGAGAQILGDGGFDIGARNRQIRDALAALGPKTDVAGVYGVALDDRALFVAPWRARAIKALDAPALQGKPQRAQFLALLNQGWSGRASVESSGYRLARHFMWALGDVLFEGVNGDLAQLHPKSTMALATSRWPEVLARLLDEQPAAWLPPGHASWQSVQLAAIDRVIADLAADGVPLEKATWGERNTAAIAHPIAAAAPLLARWLGAPADMLPGDANMPRVSGKNFGQSQRLTVSPGKEEQGVFNMPGGQSGHPLSPYFMDGHADWVAGKPTPLLPGAARHTLTFK</sequence>
<dbReference type="Proteomes" id="UP000785613">
    <property type="component" value="Unassembled WGS sequence"/>
</dbReference>
<dbReference type="Pfam" id="PF01804">
    <property type="entry name" value="Penicil_amidase"/>
    <property type="match status" value="1"/>
</dbReference>
<name>A0ABX0LRN8_9BURK</name>
<reference evidence="4 5" key="1">
    <citation type="submission" date="2019-09" db="EMBL/GenBank/DDBJ databases">
        <title>Taxonomy of Antarctic Massilia spp.: description of Massilia rubra sp. nov., Massilia aquatica sp. nov., Massilia mucilaginosa sp. nov., Massilia frigida sp. nov. isolated from streams, lakes and regoliths.</title>
        <authorList>
            <person name="Holochova P."/>
            <person name="Sedlacek I."/>
            <person name="Kralova S."/>
            <person name="Maslanova I."/>
            <person name="Busse H.-J."/>
            <person name="Stankova E."/>
            <person name="Vrbovska V."/>
            <person name="Kovarovic V."/>
            <person name="Bartak M."/>
            <person name="Svec P."/>
            <person name="Pantucek R."/>
        </authorList>
    </citation>
    <scope>NUCLEOTIDE SEQUENCE [LARGE SCALE GENOMIC DNA]</scope>
    <source>
        <strain evidence="4 5">CCM 8692</strain>
    </source>
</reference>
<gene>
    <name evidence="4" type="ORF">F0185_18285</name>
</gene>
<evidence type="ECO:0000256" key="1">
    <source>
        <dbReference type="ARBA" id="ARBA00006586"/>
    </source>
</evidence>
<dbReference type="PANTHER" id="PTHR34218">
    <property type="entry name" value="PEPTIDASE S45 PENICILLIN AMIDASE"/>
    <property type="match status" value="1"/>
</dbReference>
<keyword evidence="5" id="KW-1185">Reference proteome</keyword>
<protein>
    <submittedName>
        <fullName evidence="4">Penicillin acylase family protein</fullName>
    </submittedName>
</protein>
<dbReference type="SUPFAM" id="SSF56235">
    <property type="entry name" value="N-terminal nucleophile aminohydrolases (Ntn hydrolases)"/>
    <property type="match status" value="1"/>
</dbReference>
<comment type="caution">
    <text evidence="4">The sequence shown here is derived from an EMBL/GenBank/DDBJ whole genome shotgun (WGS) entry which is preliminary data.</text>
</comment>
<dbReference type="Gene3D" id="1.10.439.10">
    <property type="entry name" value="Penicillin Amidohydrolase, domain 1"/>
    <property type="match status" value="1"/>
</dbReference>
<dbReference type="InterPro" id="IPR014395">
    <property type="entry name" value="Pen/GL7ACA/AHL_acylase"/>
</dbReference>